<gene>
    <name evidence="2" type="ORF">GFSPODELE1_LOCUS150</name>
</gene>
<protein>
    <submittedName>
        <fullName evidence="2">Uncharacterized protein</fullName>
    </submittedName>
</protein>
<sequence length="742" mass="81457">MPQDDDLVNPGLRRPADWDALHALESLSPPSPSTSLSEEDSTSLCSIGEITILLHDGVKAGLGLNLRDVTTGPLSESNLMLPSVSMETCGTFGPRHMLSSGGMRHSLSLTFADCVDNATSMSTCFTQPSVEETDTHRISVLSQFTVSAYLAPEMQRRNTSLNPSGSDWTLPASPTYSLSAPGTQAIKRLKSKEGLSRSAPTTPRSKFAALRSLSSVSSSIISAITNSPPRPMEPIDWATTLASIPARKARWFPPEIPESFPPFGDACSGKRIIAPNDSPDLLRYPEVITGPVNGSSKQDYIPSRYPPSNGSSVLARCSGSPQGSSSPSLRSVASFVGQVSRLPQALSWLQDVDLEFWIDQEYRILPDRNYTRSTMTLMGYTASEHTMFIGEPDPLLHAIAEFKPAIRQSFTFHYHSALDSLPLLKRIVTLGDDPKDCISRQAFLSLKTNGVYFVSGTEVYDLTPSVSQRRSRLQQKPTKEQPKLAWRFEYLVNDFRDANNEIVPEQKSVTPLSFTCSPGLLHTSHGKKNNRMFDLLRKSLLPKITSEKLQAPKPPRYVLGLARTGSQDRPTTSSPAAKPSQGIFRNAVLPGHGKMQSQVREHASKHKRYHSTSAGIVIQGRQEYRAPQAPLGMGIPTARKRPMRKRAVSIAGLADVTATDRQPISHVDEHVNVTSTIKDRRRSVTAPVFKVVRHIVPPAELDGLVSVPQVDTRVDPRTGFTSLKPPTYHARQRRVPSPLHVS</sequence>
<evidence type="ECO:0000313" key="2">
    <source>
        <dbReference type="EMBL" id="CAL1694091.1"/>
    </source>
</evidence>
<evidence type="ECO:0000256" key="1">
    <source>
        <dbReference type="SAM" id="MobiDB-lite"/>
    </source>
</evidence>
<name>A0ABP1CEU2_9APHY</name>
<dbReference type="EMBL" id="OZ037944">
    <property type="protein sequence ID" value="CAL1694091.1"/>
    <property type="molecule type" value="Genomic_DNA"/>
</dbReference>
<dbReference type="Proteomes" id="UP001497453">
    <property type="component" value="Chromosome 1"/>
</dbReference>
<reference evidence="3" key="1">
    <citation type="submission" date="2024-04" db="EMBL/GenBank/DDBJ databases">
        <authorList>
            <person name="Shaw F."/>
            <person name="Minotto A."/>
        </authorList>
    </citation>
    <scope>NUCLEOTIDE SEQUENCE [LARGE SCALE GENOMIC DNA]</scope>
</reference>
<feature type="region of interest" description="Disordered" evidence="1">
    <location>
        <begin position="714"/>
        <end position="742"/>
    </location>
</feature>
<evidence type="ECO:0000313" key="3">
    <source>
        <dbReference type="Proteomes" id="UP001497453"/>
    </source>
</evidence>
<keyword evidence="3" id="KW-1185">Reference proteome</keyword>
<organism evidence="2 3">
    <name type="scientific">Somion occarium</name>
    <dbReference type="NCBI Taxonomy" id="3059160"/>
    <lineage>
        <taxon>Eukaryota</taxon>
        <taxon>Fungi</taxon>
        <taxon>Dikarya</taxon>
        <taxon>Basidiomycota</taxon>
        <taxon>Agaricomycotina</taxon>
        <taxon>Agaricomycetes</taxon>
        <taxon>Polyporales</taxon>
        <taxon>Cerrenaceae</taxon>
        <taxon>Somion</taxon>
    </lineage>
</organism>
<accession>A0ABP1CEU2</accession>
<proteinExistence type="predicted"/>